<protein>
    <submittedName>
        <fullName evidence="1">Uncharacterized protein</fullName>
    </submittedName>
</protein>
<accession>M4BSC2</accession>
<dbReference type="GO" id="GO:0031491">
    <property type="term" value="F:nucleosome binding"/>
    <property type="evidence" value="ECO:0007669"/>
    <property type="project" value="TreeGrafter"/>
</dbReference>
<keyword evidence="2" id="KW-1185">Reference proteome</keyword>
<dbReference type="STRING" id="559515.M4BSC2"/>
<dbReference type="OMA" id="TMINRIE"/>
<evidence type="ECO:0000313" key="1">
    <source>
        <dbReference type="EnsemblProtists" id="HpaP809314"/>
    </source>
</evidence>
<dbReference type="GO" id="GO:0000785">
    <property type="term" value="C:chromatin"/>
    <property type="evidence" value="ECO:0007669"/>
    <property type="project" value="TreeGrafter"/>
</dbReference>
<dbReference type="PANTHER" id="PTHR13831">
    <property type="entry name" value="MEMBER OF THE HIR1 FAMILY OF WD-REPEAT PROTEINS"/>
    <property type="match status" value="1"/>
</dbReference>
<dbReference type="EnsemblProtists" id="HpaT809314">
    <property type="protein sequence ID" value="HpaP809314"/>
    <property type="gene ID" value="HpaG809314"/>
</dbReference>
<dbReference type="GO" id="GO:0000417">
    <property type="term" value="C:HIR complex"/>
    <property type="evidence" value="ECO:0007669"/>
    <property type="project" value="TreeGrafter"/>
</dbReference>
<dbReference type="eggNOG" id="KOG0973">
    <property type="taxonomic scope" value="Eukaryota"/>
</dbReference>
<dbReference type="PANTHER" id="PTHR13831:SF0">
    <property type="entry name" value="PROTEIN HIRA"/>
    <property type="match status" value="1"/>
</dbReference>
<sequence>MLFGMSDVLVQRNVTRSHLEHQAAAAMVLKSPTEYRYWYVSIARIPDVHCFDLRFHVTMINRIEAYARFLTVDEDVVRLDELCAEMMGPFHASSTASPYNGITPTRRVSESSKWDPMVLVCNPIHLLHCNINSPRLFCTDVLDLSQDLGKRDLLKTYILPTIAANRALQRVVTKYQTMLSDIESREKSDEDEDEQ</sequence>
<dbReference type="VEuPathDB" id="FungiDB:HpaG809314"/>
<reference evidence="1" key="2">
    <citation type="submission" date="2015-06" db="UniProtKB">
        <authorList>
            <consortium name="EnsemblProtists"/>
        </authorList>
    </citation>
    <scope>IDENTIFICATION</scope>
    <source>
        <strain evidence="1">Emoy2</strain>
    </source>
</reference>
<dbReference type="EMBL" id="JH598703">
    <property type="status" value="NOT_ANNOTATED_CDS"/>
    <property type="molecule type" value="Genomic_DNA"/>
</dbReference>
<dbReference type="GO" id="GO:0005634">
    <property type="term" value="C:nucleus"/>
    <property type="evidence" value="ECO:0007669"/>
    <property type="project" value="InterPro"/>
</dbReference>
<evidence type="ECO:0000313" key="2">
    <source>
        <dbReference type="Proteomes" id="UP000011713"/>
    </source>
</evidence>
<name>M4BSC2_HYAAE</name>
<reference evidence="2" key="1">
    <citation type="journal article" date="2010" name="Science">
        <title>Signatures of adaptation to obligate biotrophy in the Hyaloperonospora arabidopsidis genome.</title>
        <authorList>
            <person name="Baxter L."/>
            <person name="Tripathy S."/>
            <person name="Ishaque N."/>
            <person name="Boot N."/>
            <person name="Cabral A."/>
            <person name="Kemen E."/>
            <person name="Thines M."/>
            <person name="Ah-Fong A."/>
            <person name="Anderson R."/>
            <person name="Badejoko W."/>
            <person name="Bittner-Eddy P."/>
            <person name="Boore J.L."/>
            <person name="Chibucos M.C."/>
            <person name="Coates M."/>
            <person name="Dehal P."/>
            <person name="Delehaunty K."/>
            <person name="Dong S."/>
            <person name="Downton P."/>
            <person name="Dumas B."/>
            <person name="Fabro G."/>
            <person name="Fronick C."/>
            <person name="Fuerstenberg S.I."/>
            <person name="Fulton L."/>
            <person name="Gaulin E."/>
            <person name="Govers F."/>
            <person name="Hughes L."/>
            <person name="Humphray S."/>
            <person name="Jiang R.H."/>
            <person name="Judelson H."/>
            <person name="Kamoun S."/>
            <person name="Kyung K."/>
            <person name="Meijer H."/>
            <person name="Minx P."/>
            <person name="Morris P."/>
            <person name="Nelson J."/>
            <person name="Phuntumart V."/>
            <person name="Qutob D."/>
            <person name="Rehmany A."/>
            <person name="Rougon-Cardoso A."/>
            <person name="Ryden P."/>
            <person name="Torto-Alalibo T."/>
            <person name="Studholme D."/>
            <person name="Wang Y."/>
            <person name="Win J."/>
            <person name="Wood J."/>
            <person name="Clifton S.W."/>
            <person name="Rogers J."/>
            <person name="Van den Ackerveken G."/>
            <person name="Jones J.D."/>
            <person name="McDowell J.M."/>
            <person name="Beynon J."/>
            <person name="Tyler B.M."/>
        </authorList>
    </citation>
    <scope>NUCLEOTIDE SEQUENCE [LARGE SCALE GENOMIC DNA]</scope>
    <source>
        <strain evidence="2">Emoy2</strain>
    </source>
</reference>
<dbReference type="AlphaFoldDB" id="M4BSC2"/>
<proteinExistence type="predicted"/>
<dbReference type="InterPro" id="IPR031120">
    <property type="entry name" value="HIR1-like"/>
</dbReference>
<dbReference type="HOGENOM" id="CLU_1398757_0_0_1"/>
<dbReference type="InParanoid" id="M4BSC2"/>
<dbReference type="GO" id="GO:0006338">
    <property type="term" value="P:chromatin remodeling"/>
    <property type="evidence" value="ECO:0007669"/>
    <property type="project" value="TreeGrafter"/>
</dbReference>
<organism evidence="1 2">
    <name type="scientific">Hyaloperonospora arabidopsidis (strain Emoy2)</name>
    <name type="common">Downy mildew agent</name>
    <name type="synonym">Peronospora arabidopsidis</name>
    <dbReference type="NCBI Taxonomy" id="559515"/>
    <lineage>
        <taxon>Eukaryota</taxon>
        <taxon>Sar</taxon>
        <taxon>Stramenopiles</taxon>
        <taxon>Oomycota</taxon>
        <taxon>Peronosporomycetes</taxon>
        <taxon>Peronosporales</taxon>
        <taxon>Peronosporaceae</taxon>
        <taxon>Hyaloperonospora</taxon>
    </lineage>
</organism>
<dbReference type="Proteomes" id="UP000011713">
    <property type="component" value="Unassembled WGS sequence"/>
</dbReference>
<dbReference type="GO" id="GO:0006351">
    <property type="term" value="P:DNA-templated transcription"/>
    <property type="evidence" value="ECO:0007669"/>
    <property type="project" value="InterPro"/>
</dbReference>